<name>A0A4S8LTP2_DENBC</name>
<evidence type="ECO:0000313" key="3">
    <source>
        <dbReference type="Proteomes" id="UP000297245"/>
    </source>
</evidence>
<gene>
    <name evidence="2" type="ORF">K435DRAFT_967508</name>
</gene>
<dbReference type="AlphaFoldDB" id="A0A4S8LTP2"/>
<dbReference type="InterPro" id="IPR001810">
    <property type="entry name" value="F-box_dom"/>
</dbReference>
<dbReference type="EMBL" id="ML179264">
    <property type="protein sequence ID" value="THU92902.1"/>
    <property type="molecule type" value="Genomic_DNA"/>
</dbReference>
<dbReference type="Proteomes" id="UP000297245">
    <property type="component" value="Unassembled WGS sequence"/>
</dbReference>
<dbReference type="Pfam" id="PF12937">
    <property type="entry name" value="F-box-like"/>
    <property type="match status" value="1"/>
</dbReference>
<reference evidence="2 3" key="1">
    <citation type="journal article" date="2019" name="Nat. Ecol. Evol.">
        <title>Megaphylogeny resolves global patterns of mushroom evolution.</title>
        <authorList>
            <person name="Varga T."/>
            <person name="Krizsan K."/>
            <person name="Foldi C."/>
            <person name="Dima B."/>
            <person name="Sanchez-Garcia M."/>
            <person name="Sanchez-Ramirez S."/>
            <person name="Szollosi G.J."/>
            <person name="Szarkandi J.G."/>
            <person name="Papp V."/>
            <person name="Albert L."/>
            <person name="Andreopoulos W."/>
            <person name="Angelini C."/>
            <person name="Antonin V."/>
            <person name="Barry K.W."/>
            <person name="Bougher N.L."/>
            <person name="Buchanan P."/>
            <person name="Buyck B."/>
            <person name="Bense V."/>
            <person name="Catcheside P."/>
            <person name="Chovatia M."/>
            <person name="Cooper J."/>
            <person name="Damon W."/>
            <person name="Desjardin D."/>
            <person name="Finy P."/>
            <person name="Geml J."/>
            <person name="Haridas S."/>
            <person name="Hughes K."/>
            <person name="Justo A."/>
            <person name="Karasinski D."/>
            <person name="Kautmanova I."/>
            <person name="Kiss B."/>
            <person name="Kocsube S."/>
            <person name="Kotiranta H."/>
            <person name="LaButti K.M."/>
            <person name="Lechner B.E."/>
            <person name="Liimatainen K."/>
            <person name="Lipzen A."/>
            <person name="Lukacs Z."/>
            <person name="Mihaltcheva S."/>
            <person name="Morgado L.N."/>
            <person name="Niskanen T."/>
            <person name="Noordeloos M.E."/>
            <person name="Ohm R.A."/>
            <person name="Ortiz-Santana B."/>
            <person name="Ovrebo C."/>
            <person name="Racz N."/>
            <person name="Riley R."/>
            <person name="Savchenko A."/>
            <person name="Shiryaev A."/>
            <person name="Soop K."/>
            <person name="Spirin V."/>
            <person name="Szebenyi C."/>
            <person name="Tomsovsky M."/>
            <person name="Tulloss R.E."/>
            <person name="Uehling J."/>
            <person name="Grigoriev I.V."/>
            <person name="Vagvolgyi C."/>
            <person name="Papp T."/>
            <person name="Martin F.M."/>
            <person name="Miettinen O."/>
            <person name="Hibbett D.S."/>
            <person name="Nagy L.G."/>
        </authorList>
    </citation>
    <scope>NUCLEOTIDE SEQUENCE [LARGE SCALE GENOMIC DNA]</scope>
    <source>
        <strain evidence="2 3">CBS 962.96</strain>
    </source>
</reference>
<sequence>MEKEQEGSFRGFSKPYMRLHEEEEAYARRESSIGLSRRYPPEVTLDADESQSPWGDPDVYRFFHVERFFDSLEGFLTGSLDLTGRHSERFESLLPQLSEFMQDLSVVINPTREVPCQGDNSGGHSEMNDKDVRDFRLKWKLPRLANFEYLLRRLEGVLELVRSTGCKPKLQRLCLMDLPSELLDQIFSYATLEQARLLAATCKSLHAIGVPYLFHTRDLAFGITHECLLDVYREGPEDSDQRLLDLAAENQKELLLDIKFLLSRSDIINGLQTLSIRDLWRMKTYLLDSFHPSMLGDRIYAPIYHAINDVLSVSKNLVKITVCHFVVTADWLRALSQLEALHHVNFHCASIQDEGLEADICDGRLPLCNHVKNLGITDILIDNDGEPHRETIGAGLWYTILLFPALVTLNHFGMSRSEGCWIPALAIREKSNLFFSKLRRLALTNIMWAQIPFMTEWIDESRLRTTSTCNLTHLKLQMYRSIGDDIAIPLLESLQSAPLEVLVFEGIKDGSLTLISRIAQIFPDLVGLTLIRRENHIQKKTKEATWPHQSWEYANQFNGFHRLKYFEWNFAVPFDDVTPSAMLTFEELASGSNNTDTSFKRVRGTSLCRSTSMTPRALLYLLLFAVPLSR</sequence>
<dbReference type="SUPFAM" id="SSF81383">
    <property type="entry name" value="F-box domain"/>
    <property type="match status" value="1"/>
</dbReference>
<keyword evidence="3" id="KW-1185">Reference proteome</keyword>
<evidence type="ECO:0000259" key="1">
    <source>
        <dbReference type="Pfam" id="PF12937"/>
    </source>
</evidence>
<accession>A0A4S8LTP2</accession>
<evidence type="ECO:0000313" key="2">
    <source>
        <dbReference type="EMBL" id="THU92902.1"/>
    </source>
</evidence>
<protein>
    <recommendedName>
        <fullName evidence="1">F-box domain-containing protein</fullName>
    </recommendedName>
</protein>
<proteinExistence type="predicted"/>
<feature type="domain" description="F-box" evidence="1">
    <location>
        <begin position="177"/>
        <end position="217"/>
    </location>
</feature>
<organism evidence="2 3">
    <name type="scientific">Dendrothele bispora (strain CBS 962.96)</name>
    <dbReference type="NCBI Taxonomy" id="1314807"/>
    <lineage>
        <taxon>Eukaryota</taxon>
        <taxon>Fungi</taxon>
        <taxon>Dikarya</taxon>
        <taxon>Basidiomycota</taxon>
        <taxon>Agaricomycotina</taxon>
        <taxon>Agaricomycetes</taxon>
        <taxon>Agaricomycetidae</taxon>
        <taxon>Agaricales</taxon>
        <taxon>Agaricales incertae sedis</taxon>
        <taxon>Dendrothele</taxon>
    </lineage>
</organism>
<dbReference type="InterPro" id="IPR036047">
    <property type="entry name" value="F-box-like_dom_sf"/>
</dbReference>
<dbReference type="OrthoDB" id="3258311at2759"/>